<dbReference type="WBParaSite" id="GPUH_0002605401-mRNA-1">
    <property type="protein sequence ID" value="GPUH_0002605401-mRNA-1"/>
    <property type="gene ID" value="GPUH_0002605401"/>
</dbReference>
<dbReference type="Proteomes" id="UP000271098">
    <property type="component" value="Unassembled WGS sequence"/>
</dbReference>
<organism evidence="4">
    <name type="scientific">Gongylonema pulchrum</name>
    <dbReference type="NCBI Taxonomy" id="637853"/>
    <lineage>
        <taxon>Eukaryota</taxon>
        <taxon>Metazoa</taxon>
        <taxon>Ecdysozoa</taxon>
        <taxon>Nematoda</taxon>
        <taxon>Chromadorea</taxon>
        <taxon>Rhabditida</taxon>
        <taxon>Spirurina</taxon>
        <taxon>Spiruromorpha</taxon>
        <taxon>Spiruroidea</taxon>
        <taxon>Gongylonematidae</taxon>
        <taxon>Gongylonema</taxon>
    </lineage>
</organism>
<evidence type="ECO:0000313" key="3">
    <source>
        <dbReference type="Proteomes" id="UP000271098"/>
    </source>
</evidence>
<evidence type="ECO:0000256" key="1">
    <source>
        <dbReference type="SAM" id="MobiDB-lite"/>
    </source>
</evidence>
<evidence type="ECO:0000313" key="2">
    <source>
        <dbReference type="EMBL" id="VDN44998.1"/>
    </source>
</evidence>
<accession>A0A183EYI3</accession>
<proteinExistence type="predicted"/>
<reference evidence="2 3" key="2">
    <citation type="submission" date="2018-11" db="EMBL/GenBank/DDBJ databases">
        <authorList>
            <consortium name="Pathogen Informatics"/>
        </authorList>
    </citation>
    <scope>NUCLEOTIDE SEQUENCE [LARGE SCALE GENOMIC DNA]</scope>
</reference>
<dbReference type="AlphaFoldDB" id="A0A183EYI3"/>
<gene>
    <name evidence="2" type="ORF">GPUH_LOCUS26024</name>
</gene>
<protein>
    <submittedName>
        <fullName evidence="4">RING/U-box superfamily protein</fullName>
    </submittedName>
</protein>
<feature type="region of interest" description="Disordered" evidence="1">
    <location>
        <begin position="1"/>
        <end position="30"/>
    </location>
</feature>
<dbReference type="EMBL" id="UYRT01108131">
    <property type="protein sequence ID" value="VDN44998.1"/>
    <property type="molecule type" value="Genomic_DNA"/>
</dbReference>
<sequence>MSSTSGRGRSRGRGAPRSVASETSSVGGGDMASLASSVAAMSVSTEGISAVSSESEVQRSVRFELELHRNIVEMFCFFALIYLEIENFHFGYLETVLKTVSRKN</sequence>
<evidence type="ECO:0000313" key="4">
    <source>
        <dbReference type="WBParaSite" id="GPUH_0002605401-mRNA-1"/>
    </source>
</evidence>
<keyword evidence="3" id="KW-1185">Reference proteome</keyword>
<reference evidence="4" key="1">
    <citation type="submission" date="2016-06" db="UniProtKB">
        <authorList>
            <consortium name="WormBaseParasite"/>
        </authorList>
    </citation>
    <scope>IDENTIFICATION</scope>
</reference>
<name>A0A183EYI3_9BILA</name>